<dbReference type="PANTHER" id="PTHR47508">
    <property type="entry name" value="SAM DOMAIN-CONTAINING PROTEIN-RELATED"/>
    <property type="match status" value="1"/>
</dbReference>
<dbReference type="InterPro" id="IPR000157">
    <property type="entry name" value="TIR_dom"/>
</dbReference>
<dbReference type="GO" id="GO:0007165">
    <property type="term" value="P:signal transduction"/>
    <property type="evidence" value="ECO:0007669"/>
    <property type="project" value="InterPro"/>
</dbReference>
<dbReference type="EMBL" id="CAXITT010001051">
    <property type="protein sequence ID" value="CAL1547730.1"/>
    <property type="molecule type" value="Genomic_DNA"/>
</dbReference>
<reference evidence="3 4" key="1">
    <citation type="submission" date="2024-04" db="EMBL/GenBank/DDBJ databases">
        <authorList>
            <consortium name="Genoscope - CEA"/>
            <person name="William W."/>
        </authorList>
    </citation>
    <scope>NUCLEOTIDE SEQUENCE [LARGE SCALE GENOMIC DNA]</scope>
</reference>
<dbReference type="SUPFAM" id="SSF52200">
    <property type="entry name" value="Toll/Interleukin receptor TIR domain"/>
    <property type="match status" value="2"/>
</dbReference>
<accession>A0AAV2IL32</accession>
<evidence type="ECO:0000313" key="3">
    <source>
        <dbReference type="EMBL" id="CAL1547730.1"/>
    </source>
</evidence>
<comment type="caution">
    <text evidence="3">The sequence shown here is derived from an EMBL/GenBank/DDBJ whole genome shotgun (WGS) entry which is preliminary data.</text>
</comment>
<gene>
    <name evidence="3" type="ORF">GSLYS_00021047001</name>
</gene>
<feature type="domain" description="TIR" evidence="2">
    <location>
        <begin position="281"/>
        <end position="410"/>
    </location>
</feature>
<dbReference type="AlphaFoldDB" id="A0AAV2IL32"/>
<proteinExistence type="predicted"/>
<protein>
    <recommendedName>
        <fullName evidence="2">TIR domain-containing protein</fullName>
    </recommendedName>
</protein>
<evidence type="ECO:0000313" key="4">
    <source>
        <dbReference type="Proteomes" id="UP001497497"/>
    </source>
</evidence>
<name>A0AAV2IL32_LYMST</name>
<sequence>MSQQNVLTFDNSSVHYTQILSHSERQGSVSSESLSVMGNTHSTAQRRNKTVEIINISLVHHGTSQAEDTCLGIVTIPIQQWQDLRLPTLRSILRQQLCQVVPQRFIFYTKARYEILYAQEKDILCSQICDYNGTILIRDSYDLPKLFVRNHDGSEIYGHIFSTFCATLTDLRDIITTNCSEISGSSSKFHFMHSDGSLVPMVMESRIYVYQILRKHEVRIFVSEHTTWEPGDHQTQLKRKSMESVIDHSRTKTLRLSFTSSKDIDRKSADVTAPSPQVNQDHKQLLISYVRAEAAEHAINLKRKLTDIGFSVYLDVHEIKSGLDWQDSLNYAVSNCEVFIPLVTPRYGETQWTNREVKLADVLGKPIIPISFLEEWPPRCLAIQFATTQYIWWKSPQQIQEEIKSGRETEARDIRLWDSGYIEGVAKEIETRLKTLKSGAVSMSKPALTRMKTLMKTFAGRLPANAAPVLSTHDTEETAGPKIVICVHPDQANFGFEMKGWLEEVGHSTWVSAVKGEPLNLGDADVIRASQVVDLIELKKETSKNIAVNSGLYITPQQVKVFQEAVDKAVLVVIILSKAFTQSKLCLQQVFYCEHRKQLLPVVFDEFKFPCWLKMLIRAKRILKSNMPEFRKAFLMQVERGLDPTAKNCLETDSQEANIALAVHYLRKSLQVKECVYVTGSSKILSSRTEEVCKAIGTHLAKLENIFIVTGGCYGTSEMVARVFDEDCSTQAERSAVWHVLPEQDSQDVSEQYNQSSDGTFGLKDFGKTLFCGNSVWEKEVIAGRCFQICLLIEGGPHSAHEVEEFVWSDHIVVPVCCSNGNAVGDVKVTDKMYQMPPGVTERDWKCLNDKSTPPDEVGMAVSRVITSLLQHFHTQDDSPVKHQLRQTGSIPEEAEHENVEPTLSFASDSANVSPRKKSPGWVTKLRSLQTIIHPH</sequence>
<organism evidence="3 4">
    <name type="scientific">Lymnaea stagnalis</name>
    <name type="common">Great pond snail</name>
    <name type="synonym">Helix stagnalis</name>
    <dbReference type="NCBI Taxonomy" id="6523"/>
    <lineage>
        <taxon>Eukaryota</taxon>
        <taxon>Metazoa</taxon>
        <taxon>Spiralia</taxon>
        <taxon>Lophotrochozoa</taxon>
        <taxon>Mollusca</taxon>
        <taxon>Gastropoda</taxon>
        <taxon>Heterobranchia</taxon>
        <taxon>Euthyneura</taxon>
        <taxon>Panpulmonata</taxon>
        <taxon>Hygrophila</taxon>
        <taxon>Lymnaeoidea</taxon>
        <taxon>Lymnaeidae</taxon>
        <taxon>Lymnaea</taxon>
    </lineage>
</organism>
<dbReference type="PANTHER" id="PTHR47508:SF3">
    <property type="entry name" value="TIR DOMAIN-CONTAINING PROTEIN"/>
    <property type="match status" value="1"/>
</dbReference>
<evidence type="ECO:0000256" key="1">
    <source>
        <dbReference type="SAM" id="MobiDB-lite"/>
    </source>
</evidence>
<keyword evidence="4" id="KW-1185">Reference proteome</keyword>
<dbReference type="InterPro" id="IPR035897">
    <property type="entry name" value="Toll_tir_struct_dom_sf"/>
</dbReference>
<evidence type="ECO:0000259" key="2">
    <source>
        <dbReference type="PROSITE" id="PS50104"/>
    </source>
</evidence>
<feature type="region of interest" description="Disordered" evidence="1">
    <location>
        <begin position="887"/>
        <end position="920"/>
    </location>
</feature>
<dbReference type="PROSITE" id="PS50104">
    <property type="entry name" value="TIR"/>
    <property type="match status" value="1"/>
</dbReference>
<dbReference type="Proteomes" id="UP001497497">
    <property type="component" value="Unassembled WGS sequence"/>
</dbReference>
<dbReference type="Gene3D" id="3.40.50.10140">
    <property type="entry name" value="Toll/interleukin-1 receptor homology (TIR) domain"/>
    <property type="match status" value="1"/>
</dbReference>
<dbReference type="Pfam" id="PF13676">
    <property type="entry name" value="TIR_2"/>
    <property type="match status" value="1"/>
</dbReference>